<organism evidence="7">
    <name type="scientific">Phaffia rhodozyma</name>
    <name type="common">Yeast</name>
    <name type="synonym">Xanthophyllomyces dendrorhous</name>
    <dbReference type="NCBI Taxonomy" id="264483"/>
    <lineage>
        <taxon>Eukaryota</taxon>
        <taxon>Fungi</taxon>
        <taxon>Dikarya</taxon>
        <taxon>Basidiomycota</taxon>
        <taxon>Agaricomycotina</taxon>
        <taxon>Tremellomycetes</taxon>
        <taxon>Cystofilobasidiales</taxon>
        <taxon>Mrakiaceae</taxon>
        <taxon>Phaffia</taxon>
    </lineage>
</organism>
<feature type="transmembrane region" description="Helical" evidence="5">
    <location>
        <begin position="320"/>
        <end position="345"/>
    </location>
</feature>
<evidence type="ECO:0000256" key="1">
    <source>
        <dbReference type="ARBA" id="ARBA00004141"/>
    </source>
</evidence>
<proteinExistence type="predicted"/>
<evidence type="ECO:0000256" key="5">
    <source>
        <dbReference type="SAM" id="Phobius"/>
    </source>
</evidence>
<feature type="transmembrane region" description="Helical" evidence="5">
    <location>
        <begin position="204"/>
        <end position="224"/>
    </location>
</feature>
<dbReference type="PANTHER" id="PTHR23501">
    <property type="entry name" value="MAJOR FACILITATOR SUPERFAMILY"/>
    <property type="match status" value="1"/>
</dbReference>
<feature type="transmembrane region" description="Helical" evidence="5">
    <location>
        <begin position="279"/>
        <end position="299"/>
    </location>
</feature>
<feature type="transmembrane region" description="Helical" evidence="5">
    <location>
        <begin position="245"/>
        <end position="267"/>
    </location>
</feature>
<protein>
    <submittedName>
        <fullName evidence="7">Predicted transporter (Major facilitator superfamily)</fullName>
    </submittedName>
</protein>
<dbReference type="PANTHER" id="PTHR23501:SF198">
    <property type="entry name" value="AZOLE RESISTANCE PROTEIN 1-RELATED"/>
    <property type="match status" value="1"/>
</dbReference>
<keyword evidence="4 5" id="KW-0472">Membrane</keyword>
<evidence type="ECO:0000313" key="7">
    <source>
        <dbReference type="EMBL" id="CDZ97790.1"/>
    </source>
</evidence>
<dbReference type="Gene3D" id="1.20.1250.20">
    <property type="entry name" value="MFS general substrate transporter like domains"/>
    <property type="match status" value="1"/>
</dbReference>
<comment type="subcellular location">
    <subcellularLocation>
        <location evidence="1">Membrane</location>
        <topology evidence="1">Multi-pass membrane protein</topology>
    </subcellularLocation>
</comment>
<name>A0A0F7SHD5_PHARH</name>
<feature type="transmembrane region" description="Helical" evidence="5">
    <location>
        <begin position="173"/>
        <end position="192"/>
    </location>
</feature>
<dbReference type="InterPro" id="IPR036259">
    <property type="entry name" value="MFS_trans_sf"/>
</dbReference>
<dbReference type="AlphaFoldDB" id="A0A0F7SHD5"/>
<keyword evidence="2 5" id="KW-0812">Transmembrane</keyword>
<dbReference type="GO" id="GO:0022857">
    <property type="term" value="F:transmembrane transporter activity"/>
    <property type="evidence" value="ECO:0007669"/>
    <property type="project" value="InterPro"/>
</dbReference>
<feature type="transmembrane region" description="Helical" evidence="5">
    <location>
        <begin position="409"/>
        <end position="427"/>
    </location>
</feature>
<sequence>MYSLPKSPTLPSVEARLSLSKRNDSSMMEAQSADGLTDIPDRRKKGRFIIVFMSILMCLFLFALDQLIVTTATPNVISAFDSLKQVSWLFNGFYLTMAGSTLMFGQMLAVFPSKVILLSAVFVLEIGSLVCGIAPNMAVLIVGRAITGLGGAGIYSAAYQITVEITTLAERPMYLALFGACFGLASVMGPMVGGVLTDHVSWRWCFYINLPIGVVASGLIFVLLERSSALGGRDDSRSVWRKIVQLDWVGTSICVGHTASISLAFQYGGIEYVWTNPRVIVLLAFIPLTCVLLCVWTIYIRPDRAMFDIQFLKRRAIMGASLIAFFGWATFMTVVCFLVIIYQTVYGDSATRSGVDLLSMVGVLITLLLIVGRIVAKTGHYKYIVCAGPIPVMIGCGLLYWAMDSGVSLRIIIGYQVLIGAGTAAYIQNTIIAGQVEFRDEPGLISRAVGLITFFGFIGRIIGVSVSTSIFINLIPNKVEEFAPELPASLIPIVREGFAGIRTVIPKEYQAGIIIAYRKSIAPVFFFAGAASVLCFCSTWLLKNSSLNAPAQEVIDSNHDDTHLELNHVSYRISSLYISNNNSENNAETSSTKQKR</sequence>
<feature type="domain" description="Major facilitator superfamily (MFS) profile" evidence="6">
    <location>
        <begin position="51"/>
        <end position="547"/>
    </location>
</feature>
<evidence type="ECO:0000256" key="2">
    <source>
        <dbReference type="ARBA" id="ARBA00022692"/>
    </source>
</evidence>
<dbReference type="Pfam" id="PF07690">
    <property type="entry name" value="MFS_1"/>
    <property type="match status" value="1"/>
</dbReference>
<dbReference type="InterPro" id="IPR011701">
    <property type="entry name" value="MFS"/>
</dbReference>
<feature type="transmembrane region" description="Helical" evidence="5">
    <location>
        <begin position="115"/>
        <end position="135"/>
    </location>
</feature>
<evidence type="ECO:0000256" key="4">
    <source>
        <dbReference type="ARBA" id="ARBA00023136"/>
    </source>
</evidence>
<dbReference type="PROSITE" id="PS50850">
    <property type="entry name" value="MFS"/>
    <property type="match status" value="1"/>
</dbReference>
<evidence type="ECO:0000256" key="3">
    <source>
        <dbReference type="ARBA" id="ARBA00022989"/>
    </source>
</evidence>
<accession>A0A0F7SHD5</accession>
<feature type="transmembrane region" description="Helical" evidence="5">
    <location>
        <begin position="448"/>
        <end position="472"/>
    </location>
</feature>
<feature type="transmembrane region" description="Helical" evidence="5">
    <location>
        <begin position="383"/>
        <end position="403"/>
    </location>
</feature>
<dbReference type="GO" id="GO:0005886">
    <property type="term" value="C:plasma membrane"/>
    <property type="evidence" value="ECO:0007669"/>
    <property type="project" value="TreeGrafter"/>
</dbReference>
<evidence type="ECO:0000259" key="6">
    <source>
        <dbReference type="PROSITE" id="PS50850"/>
    </source>
</evidence>
<feature type="transmembrane region" description="Helical" evidence="5">
    <location>
        <begin position="521"/>
        <end position="542"/>
    </location>
</feature>
<dbReference type="InterPro" id="IPR020846">
    <property type="entry name" value="MFS_dom"/>
</dbReference>
<feature type="transmembrane region" description="Helical" evidence="5">
    <location>
        <begin position="141"/>
        <end position="161"/>
    </location>
</feature>
<keyword evidence="3 5" id="KW-1133">Transmembrane helix</keyword>
<feature type="transmembrane region" description="Helical" evidence="5">
    <location>
        <begin position="357"/>
        <end position="376"/>
    </location>
</feature>
<reference evidence="7" key="1">
    <citation type="submission" date="2014-08" db="EMBL/GenBank/DDBJ databases">
        <authorList>
            <person name="Sharma Rahul"/>
            <person name="Thines Marco"/>
        </authorList>
    </citation>
    <scope>NUCLEOTIDE SEQUENCE</scope>
</reference>
<dbReference type="SUPFAM" id="SSF103473">
    <property type="entry name" value="MFS general substrate transporter"/>
    <property type="match status" value="1"/>
</dbReference>
<feature type="transmembrane region" description="Helical" evidence="5">
    <location>
        <begin position="48"/>
        <end position="68"/>
    </location>
</feature>
<feature type="transmembrane region" description="Helical" evidence="5">
    <location>
        <begin position="88"/>
        <end position="108"/>
    </location>
</feature>
<dbReference type="EMBL" id="LN483249">
    <property type="protein sequence ID" value="CDZ97790.1"/>
    <property type="molecule type" value="Genomic_DNA"/>
</dbReference>